<dbReference type="EMBL" id="UYRT01026284">
    <property type="protein sequence ID" value="VDK64866.1"/>
    <property type="molecule type" value="Genomic_DNA"/>
</dbReference>
<gene>
    <name evidence="1" type="ORF">GPUH_LOCUS8743</name>
</gene>
<dbReference type="Proteomes" id="UP000271098">
    <property type="component" value="Unassembled WGS sequence"/>
</dbReference>
<dbReference type="WBParaSite" id="GPUH_0000875101-mRNA-1">
    <property type="protein sequence ID" value="GPUH_0000875101-mRNA-1"/>
    <property type="gene ID" value="GPUH_0000875101"/>
</dbReference>
<keyword evidence="2" id="KW-1185">Reference proteome</keyword>
<evidence type="ECO:0000313" key="3">
    <source>
        <dbReference type="WBParaSite" id="GPUH_0000875101-mRNA-1"/>
    </source>
</evidence>
<organism evidence="3">
    <name type="scientific">Gongylonema pulchrum</name>
    <dbReference type="NCBI Taxonomy" id="637853"/>
    <lineage>
        <taxon>Eukaryota</taxon>
        <taxon>Metazoa</taxon>
        <taxon>Ecdysozoa</taxon>
        <taxon>Nematoda</taxon>
        <taxon>Chromadorea</taxon>
        <taxon>Rhabditida</taxon>
        <taxon>Spirurina</taxon>
        <taxon>Spiruromorpha</taxon>
        <taxon>Spiruroidea</taxon>
        <taxon>Gongylonematidae</taxon>
        <taxon>Gongylonema</taxon>
    </lineage>
</organism>
<protein>
    <submittedName>
        <fullName evidence="3">Amidase domain-containing protein</fullName>
    </submittedName>
</protein>
<dbReference type="OrthoDB" id="5967113at2759"/>
<reference evidence="1 2" key="2">
    <citation type="submission" date="2018-11" db="EMBL/GenBank/DDBJ databases">
        <authorList>
            <consortium name="Pathogen Informatics"/>
        </authorList>
    </citation>
    <scope>NUCLEOTIDE SEQUENCE [LARGE SCALE GENOMIC DNA]</scope>
</reference>
<evidence type="ECO:0000313" key="2">
    <source>
        <dbReference type="Proteomes" id="UP000271098"/>
    </source>
</evidence>
<reference evidence="3" key="1">
    <citation type="submission" date="2016-06" db="UniProtKB">
        <authorList>
            <consortium name="WormBaseParasite"/>
        </authorList>
    </citation>
    <scope>IDENTIFICATION</scope>
</reference>
<accession>A0A183DJ50</accession>
<proteinExistence type="predicted"/>
<name>A0A183DJ50_9BILA</name>
<sequence>MFTDSLSTAVAPVQPSTSRAYHAGGLVKIRGLEYNRAETMDQCIKALERNSLPTFPDTSKLPFVFYAIA</sequence>
<evidence type="ECO:0000313" key="1">
    <source>
        <dbReference type="EMBL" id="VDK64866.1"/>
    </source>
</evidence>
<dbReference type="AlphaFoldDB" id="A0A183DJ50"/>